<organism evidence="4 5">
    <name type="scientific">Volvox africanus</name>
    <dbReference type="NCBI Taxonomy" id="51714"/>
    <lineage>
        <taxon>Eukaryota</taxon>
        <taxon>Viridiplantae</taxon>
        <taxon>Chlorophyta</taxon>
        <taxon>core chlorophytes</taxon>
        <taxon>Chlorophyceae</taxon>
        <taxon>CS clade</taxon>
        <taxon>Chlamydomonadales</taxon>
        <taxon>Volvocaceae</taxon>
        <taxon>Volvox</taxon>
    </lineage>
</organism>
<dbReference type="PANTHER" id="PTHR10625:SF23">
    <property type="entry name" value="HISTONE DEACETYLASE 11"/>
    <property type="match status" value="1"/>
</dbReference>
<dbReference type="SUPFAM" id="SSF52768">
    <property type="entry name" value="Arginase/deacetylase"/>
    <property type="match status" value="1"/>
</dbReference>
<dbReference type="GO" id="GO:0016787">
    <property type="term" value="F:hydrolase activity"/>
    <property type="evidence" value="ECO:0007669"/>
    <property type="project" value="UniProtKB-KW"/>
</dbReference>
<comment type="caution">
    <text evidence="4">The sequence shown here is derived from an EMBL/GenBank/DDBJ whole genome shotgun (WGS) entry which is preliminary data.</text>
</comment>
<dbReference type="InterPro" id="IPR023696">
    <property type="entry name" value="Ureohydrolase_dom_sf"/>
</dbReference>
<dbReference type="PRINTS" id="PR01270">
    <property type="entry name" value="HDASUPER"/>
</dbReference>
<dbReference type="Gene3D" id="3.40.800.20">
    <property type="entry name" value="Histone deacetylase domain"/>
    <property type="match status" value="1"/>
</dbReference>
<dbReference type="EMBL" id="BNCO01000003">
    <property type="protein sequence ID" value="GIL45348.1"/>
    <property type="molecule type" value="Genomic_DNA"/>
</dbReference>
<keyword evidence="5" id="KW-1185">Reference proteome</keyword>
<dbReference type="CDD" id="cd09993">
    <property type="entry name" value="HDAC_classIV"/>
    <property type="match status" value="1"/>
</dbReference>
<dbReference type="GO" id="GO:0040029">
    <property type="term" value="P:epigenetic regulation of gene expression"/>
    <property type="evidence" value="ECO:0007669"/>
    <property type="project" value="TreeGrafter"/>
</dbReference>
<dbReference type="PANTHER" id="PTHR10625">
    <property type="entry name" value="HISTONE DEACETYLASE HDAC1-RELATED"/>
    <property type="match status" value="1"/>
</dbReference>
<reference evidence="4" key="1">
    <citation type="journal article" date="2021" name="Proc. Natl. Acad. Sci. U.S.A.">
        <title>Three genomes in the algal genus Volvox reveal the fate of a haploid sex-determining region after a transition to homothallism.</title>
        <authorList>
            <person name="Yamamoto K."/>
            <person name="Hamaji T."/>
            <person name="Kawai-Toyooka H."/>
            <person name="Matsuzaki R."/>
            <person name="Takahashi F."/>
            <person name="Nishimura Y."/>
            <person name="Kawachi M."/>
            <person name="Noguchi H."/>
            <person name="Minakuchi Y."/>
            <person name="Umen J.G."/>
            <person name="Toyoda A."/>
            <person name="Nozaki H."/>
        </authorList>
    </citation>
    <scope>NUCLEOTIDE SEQUENCE</scope>
    <source>
        <strain evidence="4">NIES-3780</strain>
    </source>
</reference>
<sequence>MFRSRYVTVCPTPRILNLQPVRKSFRRFHPRFFKATFKPIRGMPSDADVKSSPTPGSMTEPASPPSGFASLALLPQGSLSSAYSDVCGGTWPGSIQLPVVYHPSYNISFFGIEKLHPFDSCKYGKVVSALKKQGVLQEGQTVRPREASMEVLADVHTQDYLYKIHHHNFTIVQVTELAALSLIPNKLLQWRIVMPMKLHVGGTMLATGLALERGWAINLGGGMHHASASHGMGWCPFDDIVLAVRRVRRAAGRRLVVLFIDMDAHQGNGVERDKLHLPVEDLHIIDFYNARIFPLDDEVKPAIDIAVELRSGAEDDEILGRLQAVLAVAATTLPRPDLVMYNAGTDVLAGDPLGRLGMSAAGVVQRDEIVWRWCRDVARAPVVMTLSGGYTRESAGVITASIQNLFEKFNLAKDIAVGGASSDSRATG</sequence>
<dbReference type="GO" id="GO:0000118">
    <property type="term" value="C:histone deacetylase complex"/>
    <property type="evidence" value="ECO:0007669"/>
    <property type="project" value="TreeGrafter"/>
</dbReference>
<dbReference type="GO" id="GO:0004407">
    <property type="term" value="F:histone deacetylase activity"/>
    <property type="evidence" value="ECO:0007669"/>
    <property type="project" value="InterPro"/>
</dbReference>
<feature type="domain" description="Histone deacetylase" evidence="3">
    <location>
        <begin position="116"/>
        <end position="401"/>
    </location>
</feature>
<name>A0A8J4ETT8_9CHLO</name>
<protein>
    <recommendedName>
        <fullName evidence="3">Histone deacetylase domain-containing protein</fullName>
    </recommendedName>
</protein>
<evidence type="ECO:0000256" key="2">
    <source>
        <dbReference type="SAM" id="MobiDB-lite"/>
    </source>
</evidence>
<dbReference type="Pfam" id="PF00850">
    <property type="entry name" value="Hist_deacetyl"/>
    <property type="match status" value="1"/>
</dbReference>
<dbReference type="InterPro" id="IPR023801">
    <property type="entry name" value="His_deacetylse_dom"/>
</dbReference>
<evidence type="ECO:0000313" key="5">
    <source>
        <dbReference type="Proteomes" id="UP000747399"/>
    </source>
</evidence>
<gene>
    <name evidence="4" type="ORF">Vafri_2603</name>
</gene>
<dbReference type="InterPro" id="IPR044150">
    <property type="entry name" value="HDAC_classIV"/>
</dbReference>
<proteinExistence type="predicted"/>
<evidence type="ECO:0000259" key="3">
    <source>
        <dbReference type="Pfam" id="PF00850"/>
    </source>
</evidence>
<accession>A0A8J4ETT8</accession>
<dbReference type="InterPro" id="IPR000286">
    <property type="entry name" value="HDACs"/>
</dbReference>
<evidence type="ECO:0000313" key="4">
    <source>
        <dbReference type="EMBL" id="GIL45348.1"/>
    </source>
</evidence>
<evidence type="ECO:0000256" key="1">
    <source>
        <dbReference type="ARBA" id="ARBA00022801"/>
    </source>
</evidence>
<keyword evidence="1" id="KW-0378">Hydrolase</keyword>
<dbReference type="Proteomes" id="UP000747399">
    <property type="component" value="Unassembled WGS sequence"/>
</dbReference>
<dbReference type="InterPro" id="IPR037138">
    <property type="entry name" value="His_deacetylse_dom_sf"/>
</dbReference>
<feature type="region of interest" description="Disordered" evidence="2">
    <location>
        <begin position="44"/>
        <end position="64"/>
    </location>
</feature>
<dbReference type="AlphaFoldDB" id="A0A8J4ETT8"/>